<comment type="caution">
    <text evidence="6">The sequence shown here is derived from an EMBL/GenBank/DDBJ whole genome shotgun (WGS) entry which is preliminary data.</text>
</comment>
<evidence type="ECO:0000313" key="6">
    <source>
        <dbReference type="EMBL" id="MDR6409747.1"/>
    </source>
</evidence>
<dbReference type="Gene3D" id="3.90.226.10">
    <property type="entry name" value="2-enoyl-CoA Hydratase, Chain A, domain 1"/>
    <property type="match status" value="1"/>
</dbReference>
<dbReference type="InterPro" id="IPR002142">
    <property type="entry name" value="Peptidase_S49"/>
</dbReference>
<dbReference type="RefSeq" id="WP_310121509.1">
    <property type="nucleotide sequence ID" value="NZ_JAVDRP010000005.1"/>
</dbReference>
<dbReference type="InterPro" id="IPR033855">
    <property type="entry name" value="Protein_C"/>
</dbReference>
<reference evidence="6 7" key="1">
    <citation type="submission" date="2023-07" db="EMBL/GenBank/DDBJ databases">
        <title>Sorghum-associated microbial communities from plants grown in Nebraska, USA.</title>
        <authorList>
            <person name="Schachtman D."/>
        </authorList>
    </citation>
    <scope>NUCLEOTIDE SEQUENCE [LARGE SCALE GENOMIC DNA]</scope>
    <source>
        <strain evidence="6 7">DS1316</strain>
    </source>
</reference>
<evidence type="ECO:0000259" key="5">
    <source>
        <dbReference type="Pfam" id="PF01343"/>
    </source>
</evidence>
<accession>A0ABU1LSL0</accession>
<dbReference type="CDD" id="cd07022">
    <property type="entry name" value="S49_Sppa_36K_type"/>
    <property type="match status" value="1"/>
</dbReference>
<gene>
    <name evidence="6" type="ORF">J2804_003152</name>
</gene>
<dbReference type="PANTHER" id="PTHR33209:SF1">
    <property type="entry name" value="PEPTIDASE S49 DOMAIN-CONTAINING PROTEIN"/>
    <property type="match status" value="1"/>
</dbReference>
<keyword evidence="4" id="KW-0720">Serine protease</keyword>
<dbReference type="PANTHER" id="PTHR33209">
    <property type="entry name" value="PROTEASE 4"/>
    <property type="match status" value="1"/>
</dbReference>
<evidence type="ECO:0000256" key="3">
    <source>
        <dbReference type="ARBA" id="ARBA00022801"/>
    </source>
</evidence>
<feature type="domain" description="Peptidase S49" evidence="5">
    <location>
        <begin position="128"/>
        <end position="276"/>
    </location>
</feature>
<dbReference type="SUPFAM" id="SSF52096">
    <property type="entry name" value="ClpP/crotonase"/>
    <property type="match status" value="1"/>
</dbReference>
<organism evidence="6 7">
    <name type="scientific">Paraburkholderia terricola</name>
    <dbReference type="NCBI Taxonomy" id="169427"/>
    <lineage>
        <taxon>Bacteria</taxon>
        <taxon>Pseudomonadati</taxon>
        <taxon>Pseudomonadota</taxon>
        <taxon>Betaproteobacteria</taxon>
        <taxon>Burkholderiales</taxon>
        <taxon>Burkholderiaceae</taxon>
        <taxon>Paraburkholderia</taxon>
    </lineage>
</organism>
<keyword evidence="2" id="KW-0645">Protease</keyword>
<evidence type="ECO:0000313" key="7">
    <source>
        <dbReference type="Proteomes" id="UP001264340"/>
    </source>
</evidence>
<dbReference type="Pfam" id="PF01343">
    <property type="entry name" value="Peptidase_S49"/>
    <property type="match status" value="1"/>
</dbReference>
<dbReference type="Gene3D" id="6.20.330.10">
    <property type="match status" value="1"/>
</dbReference>
<protein>
    <submittedName>
        <fullName evidence="6">Signal peptide peptidase SppA</fullName>
    </submittedName>
</protein>
<name>A0ABU1LSL0_9BURK</name>
<evidence type="ECO:0000256" key="4">
    <source>
        <dbReference type="ARBA" id="ARBA00022825"/>
    </source>
</evidence>
<evidence type="ECO:0000256" key="1">
    <source>
        <dbReference type="ARBA" id="ARBA00008683"/>
    </source>
</evidence>
<dbReference type="InterPro" id="IPR029045">
    <property type="entry name" value="ClpP/crotonase-like_dom_sf"/>
</dbReference>
<dbReference type="EMBL" id="JAVDRP010000005">
    <property type="protein sequence ID" value="MDR6409747.1"/>
    <property type="molecule type" value="Genomic_DNA"/>
</dbReference>
<proteinExistence type="inferred from homology"/>
<dbReference type="Proteomes" id="UP001264340">
    <property type="component" value="Unassembled WGS sequence"/>
</dbReference>
<keyword evidence="3" id="KW-0378">Hydrolase</keyword>
<evidence type="ECO:0000256" key="2">
    <source>
        <dbReference type="ARBA" id="ARBA00022670"/>
    </source>
</evidence>
<comment type="similarity">
    <text evidence="1">Belongs to the peptidase S49 family.</text>
</comment>
<keyword evidence="7" id="KW-1185">Reference proteome</keyword>
<sequence length="316" mass="33650">MQYALDTVLSAPWAVLPDRLPFIRDLLMHSSGDHATMRAREPQTSADTGRSTRTGHGAIAVLRLYGMLVPRASNFAEQFGLIGVERFTQNFRAALADDSIAGIMLDVDSPGGSVYGIMELADEIYRARAQKPIVAIANSLAASAAYWIGTSAGEFYVTPGGEAGSIGVFAAHQDLSQALDKAGIRTTLIAAGKHKTEGNPFEPLGAEARRHVQARVDAYYSAFVNSVARNRGLDVATVRNGMGQGRMLSAQAAKVEGMVDDVLPFDAVVRKLAQRAGEGKAANRLRAIDGLARPRANARVAAHAAARLRLIELLSA</sequence>